<evidence type="ECO:0000256" key="4">
    <source>
        <dbReference type="ARBA" id="ARBA00022679"/>
    </source>
</evidence>
<dbReference type="EC" id="2.1.1.354" evidence="2"/>
<evidence type="ECO:0000256" key="3">
    <source>
        <dbReference type="ARBA" id="ARBA00022603"/>
    </source>
</evidence>
<dbReference type="SUPFAM" id="SSF82199">
    <property type="entry name" value="SET domain"/>
    <property type="match status" value="1"/>
</dbReference>
<evidence type="ECO:0000313" key="14">
    <source>
        <dbReference type="WBParaSite" id="SSTP_0000918400.1"/>
    </source>
</evidence>
<evidence type="ECO:0000256" key="8">
    <source>
        <dbReference type="ARBA" id="ARBA00047571"/>
    </source>
</evidence>
<dbReference type="AlphaFoldDB" id="A0A0K0EI77"/>
<dbReference type="SMART" id="SM00508">
    <property type="entry name" value="PostSET"/>
    <property type="match status" value="1"/>
</dbReference>
<evidence type="ECO:0000256" key="2">
    <source>
        <dbReference type="ARBA" id="ARBA00012182"/>
    </source>
</evidence>
<dbReference type="Pfam" id="PF00856">
    <property type="entry name" value="SET"/>
    <property type="match status" value="1"/>
</dbReference>
<dbReference type="GO" id="GO:0048188">
    <property type="term" value="C:Set1C/COMPASS complex"/>
    <property type="evidence" value="ECO:0007669"/>
    <property type="project" value="TreeGrafter"/>
</dbReference>
<reference evidence="14" key="1">
    <citation type="submission" date="2015-08" db="UniProtKB">
        <authorList>
            <consortium name="WormBaseParasite"/>
        </authorList>
    </citation>
    <scope>IDENTIFICATION</scope>
</reference>
<evidence type="ECO:0000256" key="6">
    <source>
        <dbReference type="ARBA" id="ARBA00022853"/>
    </source>
</evidence>
<comment type="catalytic activity">
    <reaction evidence="9">
        <text>N(6)-methyl-L-lysyl(4)-[histone H3] + S-adenosyl-L-methionine = N(6),N(6)-dimethyl-L-lysyl(4)-[histone H3] + S-adenosyl-L-homocysteine + H(+)</text>
        <dbReference type="Rhea" id="RHEA:60268"/>
        <dbReference type="Rhea" id="RHEA-COMP:15540"/>
        <dbReference type="Rhea" id="RHEA-COMP:15543"/>
        <dbReference type="ChEBI" id="CHEBI:15378"/>
        <dbReference type="ChEBI" id="CHEBI:57856"/>
        <dbReference type="ChEBI" id="CHEBI:59789"/>
        <dbReference type="ChEBI" id="CHEBI:61929"/>
        <dbReference type="ChEBI" id="CHEBI:61976"/>
    </reaction>
</comment>
<dbReference type="WBParaSite" id="SSTP_0000918400.1">
    <property type="protein sequence ID" value="SSTP_0000918400.1"/>
    <property type="gene ID" value="SSTP_0000918400"/>
</dbReference>
<dbReference type="InterPro" id="IPR046341">
    <property type="entry name" value="SET_dom_sf"/>
</dbReference>
<protein>
    <recommendedName>
        <fullName evidence="2">[histone H3]-lysine(4) N-trimethyltransferase</fullName>
        <ecNumber evidence="2">2.1.1.354</ecNumber>
    </recommendedName>
</protein>
<dbReference type="GO" id="GO:0140999">
    <property type="term" value="F:histone H3K4 trimethyltransferase activity"/>
    <property type="evidence" value="ECO:0007669"/>
    <property type="project" value="UniProtKB-EC"/>
</dbReference>
<dbReference type="PROSITE" id="PS50280">
    <property type="entry name" value="SET"/>
    <property type="match status" value="1"/>
</dbReference>
<evidence type="ECO:0000259" key="13">
    <source>
        <dbReference type="PROSITE" id="PS50868"/>
    </source>
</evidence>
<feature type="coiled-coil region" evidence="11">
    <location>
        <begin position="30"/>
        <end position="58"/>
    </location>
</feature>
<dbReference type="PANTHER" id="PTHR45814:SF2">
    <property type="entry name" value="HISTONE-LYSINE N-METHYLTRANSFERASE SETD1"/>
    <property type="match status" value="1"/>
</dbReference>
<evidence type="ECO:0000256" key="7">
    <source>
        <dbReference type="ARBA" id="ARBA00023242"/>
    </source>
</evidence>
<evidence type="ECO:0000256" key="5">
    <source>
        <dbReference type="ARBA" id="ARBA00022691"/>
    </source>
</evidence>
<evidence type="ECO:0000259" key="12">
    <source>
        <dbReference type="PROSITE" id="PS50280"/>
    </source>
</evidence>
<dbReference type="Gene3D" id="2.170.270.10">
    <property type="entry name" value="SET domain"/>
    <property type="match status" value="1"/>
</dbReference>
<keyword evidence="11" id="KW-0175">Coiled coil</keyword>
<evidence type="ECO:0000256" key="1">
    <source>
        <dbReference type="ARBA" id="ARBA00004123"/>
    </source>
</evidence>
<accession>A0A0K0EI77</accession>
<comment type="catalytic activity">
    <reaction evidence="10">
        <text>N(6),N(6)-dimethyl-L-lysyl(4)-[histone H3] + S-adenosyl-L-methionine = N(6),N(6),N(6)-trimethyl-L-lysyl(4)-[histone H3] + S-adenosyl-L-homocysteine + H(+)</text>
        <dbReference type="Rhea" id="RHEA:60272"/>
        <dbReference type="Rhea" id="RHEA-COMP:15537"/>
        <dbReference type="Rhea" id="RHEA-COMP:15540"/>
        <dbReference type="ChEBI" id="CHEBI:15378"/>
        <dbReference type="ChEBI" id="CHEBI:57856"/>
        <dbReference type="ChEBI" id="CHEBI:59789"/>
        <dbReference type="ChEBI" id="CHEBI:61961"/>
        <dbReference type="ChEBI" id="CHEBI:61976"/>
    </reaction>
</comment>
<keyword evidence="3" id="KW-0489">Methyltransferase</keyword>
<keyword evidence="7" id="KW-0539">Nucleus</keyword>
<dbReference type="InterPro" id="IPR044570">
    <property type="entry name" value="Set1-like"/>
</dbReference>
<dbReference type="SMART" id="SM00317">
    <property type="entry name" value="SET"/>
    <property type="match status" value="1"/>
</dbReference>
<dbReference type="GO" id="GO:0032259">
    <property type="term" value="P:methylation"/>
    <property type="evidence" value="ECO:0007669"/>
    <property type="project" value="UniProtKB-KW"/>
</dbReference>
<organism evidence="14">
    <name type="scientific">Strongyloides stercoralis</name>
    <name type="common">Threadworm</name>
    <dbReference type="NCBI Taxonomy" id="6248"/>
    <lineage>
        <taxon>Eukaryota</taxon>
        <taxon>Metazoa</taxon>
        <taxon>Ecdysozoa</taxon>
        <taxon>Nematoda</taxon>
        <taxon>Chromadorea</taxon>
        <taxon>Rhabditida</taxon>
        <taxon>Tylenchina</taxon>
        <taxon>Panagrolaimomorpha</taxon>
        <taxon>Strongyloidoidea</taxon>
        <taxon>Strongyloididae</taxon>
        <taxon>Strongyloides</taxon>
    </lineage>
</organism>
<sequence length="446" mass="51670">MESSFFNVPTFCSEDNDSYDGKSNGNWTLLNQVYEKIAENEEEQKKKKKRKYRKSVSEIVEYVVGETNKNECIPKESCSNEIYHKDLKPFFNNNVNISDNKVDEVQQNKDASGGKNIILAYKSYNDLNSFSTTNNLLDCQFRKKKNFQSFNNSIISNKPINKQKLRIKMLPNGSIKRKIQLNYVNTNSTFDSSLSKSTLSIKFKHDNVSTKSNLKEEIYTCARLQPYNNLKKNVEDINVISSGIKNNRDLISFPELPVSSLKHKRKITNSDILDPEVHGHAISKRAIVETSAYSRYQIMVSEWRHYVKMVKSKVHGFGLIANVDIPENTYIIEYTGEQIRYEIANIREKKYIKSGLGVYFFQIDSDYVVDATFYGSCSRYMNHSCEANCIAHIIFINEKKKIIMISSRDIKKGEELVYDYKFEKEEGSKNRIPCYCGAKKCKKWIN</sequence>
<evidence type="ECO:0000256" key="11">
    <source>
        <dbReference type="SAM" id="Coils"/>
    </source>
</evidence>
<keyword evidence="6" id="KW-0156">Chromatin regulator</keyword>
<evidence type="ECO:0000256" key="10">
    <source>
        <dbReference type="ARBA" id="ARBA00049129"/>
    </source>
</evidence>
<name>A0A0K0EI77_STRER</name>
<feature type="domain" description="SET" evidence="12">
    <location>
        <begin position="305"/>
        <end position="421"/>
    </location>
</feature>
<dbReference type="PROSITE" id="PS50868">
    <property type="entry name" value="POST_SET"/>
    <property type="match status" value="1"/>
</dbReference>
<feature type="domain" description="Post-SET" evidence="13">
    <location>
        <begin position="430"/>
        <end position="446"/>
    </location>
</feature>
<keyword evidence="4" id="KW-0808">Transferase</keyword>
<dbReference type="STRING" id="6248.A0A0K0EI77"/>
<proteinExistence type="predicted"/>
<comment type="catalytic activity">
    <reaction evidence="8">
        <text>L-lysyl(4)-[histone H3] + 3 S-adenosyl-L-methionine = N(6),N(6),N(6)-trimethyl-L-lysyl(4)-[histone H3] + 3 S-adenosyl-L-homocysteine + 3 H(+)</text>
        <dbReference type="Rhea" id="RHEA:60260"/>
        <dbReference type="Rhea" id="RHEA-COMP:15537"/>
        <dbReference type="Rhea" id="RHEA-COMP:15547"/>
        <dbReference type="ChEBI" id="CHEBI:15378"/>
        <dbReference type="ChEBI" id="CHEBI:29969"/>
        <dbReference type="ChEBI" id="CHEBI:57856"/>
        <dbReference type="ChEBI" id="CHEBI:59789"/>
        <dbReference type="ChEBI" id="CHEBI:61961"/>
        <dbReference type="EC" id="2.1.1.354"/>
    </reaction>
</comment>
<dbReference type="InterPro" id="IPR003616">
    <property type="entry name" value="Post-SET_dom"/>
</dbReference>
<dbReference type="InterPro" id="IPR001214">
    <property type="entry name" value="SET_dom"/>
</dbReference>
<keyword evidence="5" id="KW-0949">S-adenosyl-L-methionine</keyword>
<evidence type="ECO:0000256" key="9">
    <source>
        <dbReference type="ARBA" id="ARBA00047583"/>
    </source>
</evidence>
<comment type="subcellular location">
    <subcellularLocation>
        <location evidence="1">Nucleus</location>
    </subcellularLocation>
</comment>
<dbReference type="PANTHER" id="PTHR45814">
    <property type="entry name" value="HISTONE-LYSINE N-METHYLTRANSFERASE SETD1"/>
    <property type="match status" value="1"/>
</dbReference>